<evidence type="ECO:0000256" key="4">
    <source>
        <dbReference type="ARBA" id="ARBA00023014"/>
    </source>
</evidence>
<reference evidence="8" key="1">
    <citation type="journal article" date="2019" name="Int. J. Syst. Evol. Microbiol.">
        <title>The Global Catalogue of Microorganisms (GCM) 10K type strain sequencing project: providing services to taxonomists for standard genome sequencing and annotation.</title>
        <authorList>
            <consortium name="The Broad Institute Genomics Platform"/>
            <consortium name="The Broad Institute Genome Sequencing Center for Infectious Disease"/>
            <person name="Wu L."/>
            <person name="Ma J."/>
        </authorList>
    </citation>
    <scope>NUCLEOTIDE SEQUENCE [LARGE SCALE GENOMIC DNA]</scope>
    <source>
        <strain evidence="8">JCM 30774</strain>
    </source>
</reference>
<dbReference type="CDD" id="cd01110">
    <property type="entry name" value="HTH_SoxR"/>
    <property type="match status" value="1"/>
</dbReference>
<organism evidence="7 8">
    <name type="scientific">Rhodanobacter aciditrophus</name>
    <dbReference type="NCBI Taxonomy" id="1623218"/>
    <lineage>
        <taxon>Bacteria</taxon>
        <taxon>Pseudomonadati</taxon>
        <taxon>Pseudomonadota</taxon>
        <taxon>Gammaproteobacteria</taxon>
        <taxon>Lysobacterales</taxon>
        <taxon>Rhodanobacteraceae</taxon>
        <taxon>Rhodanobacter</taxon>
    </lineage>
</organism>
<dbReference type="SUPFAM" id="SSF46955">
    <property type="entry name" value="Putative DNA-binding domain"/>
    <property type="match status" value="1"/>
</dbReference>
<dbReference type="PROSITE" id="PS00552">
    <property type="entry name" value="HTH_MERR_1"/>
    <property type="match status" value="1"/>
</dbReference>
<accession>A0ABW4B1K5</accession>
<proteinExistence type="predicted"/>
<evidence type="ECO:0000313" key="8">
    <source>
        <dbReference type="Proteomes" id="UP001597059"/>
    </source>
</evidence>
<dbReference type="NCBIfam" id="TIGR01950">
    <property type="entry name" value="SoxR"/>
    <property type="match status" value="1"/>
</dbReference>
<protein>
    <recommendedName>
        <fullName evidence="1">Redox-sensitive transcriptional activator SoxR</fullName>
    </recommendedName>
</protein>
<evidence type="ECO:0000256" key="5">
    <source>
        <dbReference type="ARBA" id="ARBA00023125"/>
    </source>
</evidence>
<gene>
    <name evidence="7" type="primary">soxR</name>
    <name evidence="7" type="ORF">ACFQ45_08405</name>
</gene>
<evidence type="ECO:0000313" key="7">
    <source>
        <dbReference type="EMBL" id="MFD1383386.1"/>
    </source>
</evidence>
<feature type="domain" description="HTH merR-type" evidence="6">
    <location>
        <begin position="9"/>
        <end position="77"/>
    </location>
</feature>
<keyword evidence="4" id="KW-0411">Iron-sulfur</keyword>
<dbReference type="Proteomes" id="UP001597059">
    <property type="component" value="Unassembled WGS sequence"/>
</dbReference>
<evidence type="ECO:0000256" key="1">
    <source>
        <dbReference type="ARBA" id="ARBA00014474"/>
    </source>
</evidence>
<keyword evidence="8" id="KW-1185">Reference proteome</keyword>
<dbReference type="InterPro" id="IPR009061">
    <property type="entry name" value="DNA-bd_dom_put_sf"/>
</dbReference>
<dbReference type="RefSeq" id="WP_377366617.1">
    <property type="nucleotide sequence ID" value="NZ_JBHTMN010000009.1"/>
</dbReference>
<dbReference type="PANTHER" id="PTHR30204">
    <property type="entry name" value="REDOX-CYCLING DRUG-SENSING TRANSCRIPTIONAL ACTIVATOR SOXR"/>
    <property type="match status" value="1"/>
</dbReference>
<dbReference type="Gene3D" id="1.10.1660.10">
    <property type="match status" value="1"/>
</dbReference>
<evidence type="ECO:0000256" key="2">
    <source>
        <dbReference type="ARBA" id="ARBA00022714"/>
    </source>
</evidence>
<keyword evidence="5" id="KW-0238">DNA-binding</keyword>
<keyword evidence="2" id="KW-0001">2Fe-2S</keyword>
<dbReference type="Pfam" id="PF13411">
    <property type="entry name" value="MerR_1"/>
    <property type="match status" value="1"/>
</dbReference>
<keyword evidence="3" id="KW-0408">Iron</keyword>
<sequence length="156" mass="17477">MSECLESKQLTIGELALRSGVAQSALRFYEKRGLIRASRTFGNQRRFHSSMLRRIALIQVAQMVGFTLDEVAEELADLPMERTATKKDWDKVATKWQVHLQQKLERIERLKNNLSGCVGCGCLSLKACRLLNPDDVCSEAGQGPQRVLQCPSQITG</sequence>
<evidence type="ECO:0000259" key="6">
    <source>
        <dbReference type="PROSITE" id="PS50937"/>
    </source>
</evidence>
<dbReference type="InterPro" id="IPR000551">
    <property type="entry name" value="MerR-type_HTH_dom"/>
</dbReference>
<dbReference type="PANTHER" id="PTHR30204:SF0">
    <property type="entry name" value="REDOX-SENSITIVE TRANSCRIPTIONAL ACTIVATOR SOXR"/>
    <property type="match status" value="1"/>
</dbReference>
<dbReference type="InterPro" id="IPR010211">
    <property type="entry name" value="Redox-sen_tscrpt-act_SoxR"/>
</dbReference>
<comment type="caution">
    <text evidence="7">The sequence shown here is derived from an EMBL/GenBank/DDBJ whole genome shotgun (WGS) entry which is preliminary data.</text>
</comment>
<dbReference type="PRINTS" id="PR00040">
    <property type="entry name" value="HTHMERR"/>
</dbReference>
<dbReference type="PROSITE" id="PS50937">
    <property type="entry name" value="HTH_MERR_2"/>
    <property type="match status" value="1"/>
</dbReference>
<evidence type="ECO:0000256" key="3">
    <source>
        <dbReference type="ARBA" id="ARBA00023004"/>
    </source>
</evidence>
<dbReference type="SMART" id="SM00422">
    <property type="entry name" value="HTH_MERR"/>
    <property type="match status" value="1"/>
</dbReference>
<dbReference type="EMBL" id="JBHTMN010000009">
    <property type="protein sequence ID" value="MFD1383386.1"/>
    <property type="molecule type" value="Genomic_DNA"/>
</dbReference>
<name>A0ABW4B1K5_9GAMM</name>
<keyword evidence="2" id="KW-0479">Metal-binding</keyword>
<dbReference type="InterPro" id="IPR047057">
    <property type="entry name" value="MerR_fam"/>
</dbReference>